<dbReference type="InterPro" id="IPR021025">
    <property type="entry name" value="Fanconi_anaemia_gr_E_prot_C"/>
</dbReference>
<feature type="compositionally biased region" description="Basic and acidic residues" evidence="1">
    <location>
        <begin position="184"/>
        <end position="194"/>
    </location>
</feature>
<dbReference type="PANTHER" id="PTHR32094">
    <property type="entry name" value="FANCONI ANEMIA GROUP E PROTEIN"/>
    <property type="match status" value="1"/>
</dbReference>
<proteinExistence type="predicted"/>
<feature type="region of interest" description="Disordered" evidence="1">
    <location>
        <begin position="103"/>
        <end position="153"/>
    </location>
</feature>
<protein>
    <submittedName>
        <fullName evidence="3">FA complementation group E</fullName>
    </submittedName>
</protein>
<evidence type="ECO:0000313" key="4">
    <source>
        <dbReference type="Proteomes" id="UP000694545"/>
    </source>
</evidence>
<dbReference type="OMA" id="YPRPMCH"/>
<dbReference type="Gene3D" id="1.25.40.480">
    <property type="match status" value="1"/>
</dbReference>
<evidence type="ECO:0000259" key="2">
    <source>
        <dbReference type="Pfam" id="PF11510"/>
    </source>
</evidence>
<dbReference type="InterPro" id="IPR039685">
    <property type="entry name" value="FANCE"/>
</dbReference>
<dbReference type="Proteomes" id="UP000694545">
    <property type="component" value="Unplaced"/>
</dbReference>
<sequence>QRNLFSLLLTVQSAVPKDCLSRLLQASRQDPSPDLWVQRLRDLLQMGLQEKSLAPILLSDACQQRLKGLCQKVTAPHCSKPSLEKKLSWYVKQADPSSVMARGIPGPVSHIRKKKKLAEEPLDPAEERSRKRSRLEVELDTELSGPHAVLPTVGTASAGNEIMMEVSGNEDGCSPSKNVYQSSPKKDTVERRDANQSTQQDNKADHSDGTAPPELQILNECTPSQLDHLCSLLQLSECQENELLQFCSWLVALTPDLGYSNAAVLAGKLFLPRVLLLTEPASWSLTTALMMFCSKYSRPVCCTLIFSIVQAPEKCELIKFCLFISFFFVLLCSHIVEVPWSENLLTVVHSLLGRQVELSTELFNMLVLNLCQKAQEFATSMHFAKLVLTLLTKYQSNVSNYSRCFEVERKMAA</sequence>
<dbReference type="AlphaFoldDB" id="A0A8D2KZI0"/>
<feature type="domain" description="Fanconi Anaemia group E protein C-terminal" evidence="2">
    <location>
        <begin position="210"/>
        <end position="403"/>
    </location>
</feature>
<dbReference type="PANTHER" id="PTHR32094:SF5">
    <property type="entry name" value="FANCONI ANEMIA GROUP E PROTEIN"/>
    <property type="match status" value="1"/>
</dbReference>
<reference evidence="3" key="2">
    <citation type="submission" date="2025-09" db="UniProtKB">
        <authorList>
            <consortium name="Ensembl"/>
        </authorList>
    </citation>
    <scope>IDENTIFICATION</scope>
</reference>
<keyword evidence="4" id="KW-1185">Reference proteome</keyword>
<dbReference type="Ensembl" id="ENSVKKT00000014858.1">
    <property type="protein sequence ID" value="ENSVKKP00000014505.1"/>
    <property type="gene ID" value="ENSVKKG00000009978.1"/>
</dbReference>
<evidence type="ECO:0000313" key="3">
    <source>
        <dbReference type="Ensembl" id="ENSVKKP00000014505.1"/>
    </source>
</evidence>
<dbReference type="GO" id="GO:0043240">
    <property type="term" value="C:Fanconi anaemia nuclear complex"/>
    <property type="evidence" value="ECO:0007669"/>
    <property type="project" value="InterPro"/>
</dbReference>
<feature type="compositionally biased region" description="Basic and acidic residues" evidence="1">
    <location>
        <begin position="125"/>
        <end position="137"/>
    </location>
</feature>
<dbReference type="Pfam" id="PF11510">
    <property type="entry name" value="FA_FANCE"/>
    <property type="match status" value="1"/>
</dbReference>
<dbReference type="GO" id="GO:0036297">
    <property type="term" value="P:interstrand cross-link repair"/>
    <property type="evidence" value="ECO:0007669"/>
    <property type="project" value="InterPro"/>
</dbReference>
<evidence type="ECO:0000256" key="1">
    <source>
        <dbReference type="SAM" id="MobiDB-lite"/>
    </source>
</evidence>
<feature type="region of interest" description="Disordered" evidence="1">
    <location>
        <begin position="166"/>
        <end position="214"/>
    </location>
</feature>
<organism evidence="3 4">
    <name type="scientific">Varanus komodoensis</name>
    <name type="common">Komodo dragon</name>
    <dbReference type="NCBI Taxonomy" id="61221"/>
    <lineage>
        <taxon>Eukaryota</taxon>
        <taxon>Metazoa</taxon>
        <taxon>Chordata</taxon>
        <taxon>Craniata</taxon>
        <taxon>Vertebrata</taxon>
        <taxon>Euteleostomi</taxon>
        <taxon>Lepidosauria</taxon>
        <taxon>Squamata</taxon>
        <taxon>Bifurcata</taxon>
        <taxon>Unidentata</taxon>
        <taxon>Episquamata</taxon>
        <taxon>Toxicofera</taxon>
        <taxon>Anguimorpha</taxon>
        <taxon>Paleoanguimorpha</taxon>
        <taxon>Varanoidea</taxon>
        <taxon>Varanidae</taxon>
        <taxon>Varanus</taxon>
    </lineage>
</organism>
<reference evidence="3" key="1">
    <citation type="submission" date="2025-08" db="UniProtKB">
        <authorList>
            <consortium name="Ensembl"/>
        </authorList>
    </citation>
    <scope>IDENTIFICATION</scope>
</reference>
<name>A0A8D2KZI0_VARKO</name>
<accession>A0A8D2KZI0</accession>